<gene>
    <name evidence="1" type="ORF">KM842_06130</name>
</gene>
<sequence>MAFFSPTALWGSLMGLPGMERVIAADAAHWRTVFAQDGLPEDRALVFRHAAEGLANAASVARYLDDRELAVARTALLALAGPA</sequence>
<accession>A0ACD1E7S5</accession>
<dbReference type="EMBL" id="CP076544">
    <property type="protein sequence ID" value="QWS34712.1"/>
    <property type="molecule type" value="Genomic_DNA"/>
</dbReference>
<organism evidence="1 2">
    <name type="scientific">Curtobacterium aetherium</name>
    <dbReference type="NCBI Taxonomy" id="2841594"/>
    <lineage>
        <taxon>Bacteria</taxon>
        <taxon>Bacillati</taxon>
        <taxon>Actinomycetota</taxon>
        <taxon>Actinomycetes</taxon>
        <taxon>Micrococcales</taxon>
        <taxon>Microbacteriaceae</taxon>
        <taxon>Curtobacterium</taxon>
    </lineage>
</organism>
<name>A0ACD1E7S5_9MICO</name>
<protein>
    <submittedName>
        <fullName evidence="1">Uncharacterized protein</fullName>
    </submittedName>
</protein>
<evidence type="ECO:0000313" key="2">
    <source>
        <dbReference type="Proteomes" id="UP000681794"/>
    </source>
</evidence>
<dbReference type="Proteomes" id="UP000681794">
    <property type="component" value="Chromosome"/>
</dbReference>
<evidence type="ECO:0000313" key="1">
    <source>
        <dbReference type="EMBL" id="QWS34712.1"/>
    </source>
</evidence>
<reference evidence="1" key="1">
    <citation type="submission" date="2021-06" db="EMBL/GenBank/DDBJ databases">
        <authorList>
            <person name="Ellington A.J."/>
            <person name="Bryan N.C."/>
            <person name="Christner B.C."/>
            <person name="Reisch C.R."/>
        </authorList>
    </citation>
    <scope>NUCLEOTIDE SEQUENCE</scope>
    <source>
        <strain evidence="1">L6-1</strain>
    </source>
</reference>
<keyword evidence="2" id="KW-1185">Reference proteome</keyword>
<proteinExistence type="predicted"/>